<keyword evidence="1" id="KW-1277">Toxin-antitoxin system</keyword>
<protein>
    <submittedName>
        <fullName evidence="2">Plasmid stabilization system protein ParE</fullName>
    </submittedName>
</protein>
<dbReference type="RefSeq" id="WP_057807643.1">
    <property type="nucleotide sequence ID" value="NZ_BJYP01000041.1"/>
</dbReference>
<dbReference type="SUPFAM" id="SSF143011">
    <property type="entry name" value="RelE-like"/>
    <property type="match status" value="1"/>
</dbReference>
<name>A0A1H9SN68_9LACO</name>
<dbReference type="InterPro" id="IPR007712">
    <property type="entry name" value="RelE/ParE_toxin"/>
</dbReference>
<dbReference type="Proteomes" id="UP000182818">
    <property type="component" value="Unassembled WGS sequence"/>
</dbReference>
<dbReference type="InterPro" id="IPR035093">
    <property type="entry name" value="RelE/ParE_toxin_dom_sf"/>
</dbReference>
<evidence type="ECO:0000313" key="3">
    <source>
        <dbReference type="Proteomes" id="UP000182818"/>
    </source>
</evidence>
<evidence type="ECO:0000313" key="2">
    <source>
        <dbReference type="EMBL" id="SER86470.1"/>
    </source>
</evidence>
<reference evidence="2 3" key="1">
    <citation type="submission" date="2016-10" db="EMBL/GenBank/DDBJ databases">
        <authorList>
            <person name="Varghese N."/>
            <person name="Submissions S."/>
        </authorList>
    </citation>
    <scope>NUCLEOTIDE SEQUENCE [LARGE SCALE GENOMIC DNA]</scope>
    <source>
        <strain evidence="2 3">CGMCC 1.3889</strain>
    </source>
</reference>
<gene>
    <name evidence="2" type="ORF">SAMN04487973_1225</name>
</gene>
<dbReference type="EMBL" id="FOGK01000022">
    <property type="protein sequence ID" value="SER86470.1"/>
    <property type="molecule type" value="Genomic_DNA"/>
</dbReference>
<comment type="caution">
    <text evidence="2">The sequence shown here is derived from an EMBL/GenBank/DDBJ whole genome shotgun (WGS) entry which is preliminary data.</text>
</comment>
<proteinExistence type="predicted"/>
<accession>A0A1H9SN68</accession>
<dbReference type="GeneID" id="99613586"/>
<keyword evidence="3" id="KW-1185">Reference proteome</keyword>
<dbReference type="Pfam" id="PF05016">
    <property type="entry name" value="ParE_toxin"/>
    <property type="match status" value="1"/>
</dbReference>
<organism evidence="2 3">
    <name type="scientific">Pediococcus ethanolidurans</name>
    <dbReference type="NCBI Taxonomy" id="319653"/>
    <lineage>
        <taxon>Bacteria</taxon>
        <taxon>Bacillati</taxon>
        <taxon>Bacillota</taxon>
        <taxon>Bacilli</taxon>
        <taxon>Lactobacillales</taxon>
        <taxon>Lactobacillaceae</taxon>
        <taxon>Pediococcus</taxon>
    </lineage>
</organism>
<evidence type="ECO:0000256" key="1">
    <source>
        <dbReference type="ARBA" id="ARBA00022649"/>
    </source>
</evidence>
<dbReference type="Gene3D" id="3.30.2310.20">
    <property type="entry name" value="RelE-like"/>
    <property type="match status" value="1"/>
</dbReference>
<sequence>MSYKVEFSNDAIDDLEQLQKYLKNHFGNTSDERVIERLLKVMLSLSNFPNRGRPAKLLFVYLDGYYYLHTRKNTIFYTIDPIKKHVRILRIFSNHEDVLARFINSLN</sequence>